<evidence type="ECO:0000259" key="1">
    <source>
        <dbReference type="Pfam" id="PF07826"/>
    </source>
</evidence>
<dbReference type="Gene3D" id="3.60.20.20">
    <property type="entry name" value="Inosine monophosphate cyclohydrolase-like"/>
    <property type="match status" value="1"/>
</dbReference>
<dbReference type="Pfam" id="PF07826">
    <property type="entry name" value="IMP_cyclohyd"/>
    <property type="match status" value="1"/>
</dbReference>
<organism evidence="2 3">
    <name type="scientific">Kribbella capetownensis</name>
    <dbReference type="NCBI Taxonomy" id="1572659"/>
    <lineage>
        <taxon>Bacteria</taxon>
        <taxon>Bacillati</taxon>
        <taxon>Actinomycetota</taxon>
        <taxon>Actinomycetes</taxon>
        <taxon>Propionibacteriales</taxon>
        <taxon>Kribbellaceae</taxon>
        <taxon>Kribbella</taxon>
    </lineage>
</organism>
<keyword evidence="3" id="KW-1185">Reference proteome</keyword>
<sequence length="259" mass="27495">MYPNVPRNEVSAARLLRCEDDVVRGLVDVVGSVEYPGRGLVLGRDREGVAFAAYWLTGRTAASQGRKLVLSDDSVVVQDVSGASTDDLRHYTAAVRGDGWVVVGNGTQVSELAVARTAGRDLQLALRDHAYEPDPPIRTPRIFATASTDGTDLIVGSARSVPGASQELVEHPSLFVPELPPATAVHVSTYAGTAADVITSGYPEVVGIGSGWQDLADGVWNALDPSLRVALFVVPLAAPFSGADHRSETRTSTEYWSAR</sequence>
<proteinExistence type="predicted"/>
<feature type="domain" description="Inosine monophosphate cyclohydrolase-like" evidence="1">
    <location>
        <begin position="35"/>
        <end position="233"/>
    </location>
</feature>
<dbReference type="SUPFAM" id="SSF75569">
    <property type="entry name" value="Archaeal IMP cyclohydrolase PurO"/>
    <property type="match status" value="1"/>
</dbReference>
<protein>
    <recommendedName>
        <fullName evidence="1">Inosine monophosphate cyclohydrolase-like domain-containing protein</fullName>
    </recommendedName>
</protein>
<gene>
    <name evidence="2" type="ORF">E0H75_28005</name>
</gene>
<dbReference type="InterPro" id="IPR020600">
    <property type="entry name" value="IMP_cyclohydrolase-like"/>
</dbReference>
<name>A0A4R0JL96_9ACTN</name>
<accession>A0A4R0JL96</accession>
<comment type="caution">
    <text evidence="2">The sequence shown here is derived from an EMBL/GenBank/DDBJ whole genome shotgun (WGS) entry which is preliminary data.</text>
</comment>
<dbReference type="OrthoDB" id="2676808at2"/>
<evidence type="ECO:0000313" key="2">
    <source>
        <dbReference type="EMBL" id="TCC45578.1"/>
    </source>
</evidence>
<dbReference type="EMBL" id="SJKD01000007">
    <property type="protein sequence ID" value="TCC45578.1"/>
    <property type="molecule type" value="Genomic_DNA"/>
</dbReference>
<dbReference type="InterPro" id="IPR036795">
    <property type="entry name" value="IMP_cyclohydrolase-like_sf"/>
</dbReference>
<dbReference type="GO" id="GO:0003937">
    <property type="term" value="F:IMP cyclohydrolase activity"/>
    <property type="evidence" value="ECO:0007669"/>
    <property type="project" value="InterPro"/>
</dbReference>
<reference evidence="2 3" key="1">
    <citation type="submission" date="2019-02" db="EMBL/GenBank/DDBJ databases">
        <title>Kribbella capetownensis sp. nov. and Kribbella speibonae sp. nov., isolated from soil.</title>
        <authorList>
            <person name="Curtis S.M."/>
            <person name="Norton I."/>
            <person name="Everest G.J."/>
            <person name="Meyers P.R."/>
        </authorList>
    </citation>
    <scope>NUCLEOTIDE SEQUENCE [LARGE SCALE GENOMIC DNA]</scope>
    <source>
        <strain evidence="2 3">YM53</strain>
    </source>
</reference>
<evidence type="ECO:0000313" key="3">
    <source>
        <dbReference type="Proteomes" id="UP000293342"/>
    </source>
</evidence>
<dbReference type="GO" id="GO:0006188">
    <property type="term" value="P:IMP biosynthetic process"/>
    <property type="evidence" value="ECO:0007669"/>
    <property type="project" value="InterPro"/>
</dbReference>
<dbReference type="Proteomes" id="UP000293342">
    <property type="component" value="Unassembled WGS sequence"/>
</dbReference>
<dbReference type="AlphaFoldDB" id="A0A4R0JL96"/>